<reference evidence="2" key="1">
    <citation type="submission" date="2017-02" db="UniProtKB">
        <authorList>
            <consortium name="WormBaseParasite"/>
        </authorList>
    </citation>
    <scope>IDENTIFICATION</scope>
</reference>
<evidence type="ECO:0000313" key="2">
    <source>
        <dbReference type="WBParaSite" id="ALUE_0002325101-mRNA-1"/>
    </source>
</evidence>
<organism evidence="1 2">
    <name type="scientific">Ascaris lumbricoides</name>
    <name type="common">Giant roundworm</name>
    <dbReference type="NCBI Taxonomy" id="6252"/>
    <lineage>
        <taxon>Eukaryota</taxon>
        <taxon>Metazoa</taxon>
        <taxon>Ecdysozoa</taxon>
        <taxon>Nematoda</taxon>
        <taxon>Chromadorea</taxon>
        <taxon>Rhabditida</taxon>
        <taxon>Spirurina</taxon>
        <taxon>Ascaridomorpha</taxon>
        <taxon>Ascaridoidea</taxon>
        <taxon>Ascarididae</taxon>
        <taxon>Ascaris</taxon>
    </lineage>
</organism>
<accession>A0A0M3IWX3</accession>
<keyword evidence="1" id="KW-1185">Reference proteome</keyword>
<dbReference type="AlphaFoldDB" id="A0A0M3IWX3"/>
<sequence>MHNVTNMHKLLLKDKHRADIKRTFSSRFIWLEARKVAKFVTLFRNSSTIIHRLRKKLNGHTKLEISCLNLSLLHNLMEISMLFEKD</sequence>
<name>A0A0M3IWX3_ASCLU</name>
<dbReference type="Proteomes" id="UP000036681">
    <property type="component" value="Unplaced"/>
</dbReference>
<evidence type="ECO:0000313" key="1">
    <source>
        <dbReference type="Proteomes" id="UP000036681"/>
    </source>
</evidence>
<dbReference type="WBParaSite" id="ALUE_0002325101-mRNA-1">
    <property type="protein sequence ID" value="ALUE_0002325101-mRNA-1"/>
    <property type="gene ID" value="ALUE_0002325101"/>
</dbReference>
<protein>
    <submittedName>
        <fullName evidence="2">Ovule protein</fullName>
    </submittedName>
</protein>
<proteinExistence type="predicted"/>